<evidence type="ECO:0000313" key="3">
    <source>
        <dbReference type="Proteomes" id="UP000694005"/>
    </source>
</evidence>
<protein>
    <submittedName>
        <fullName evidence="2">Uncharacterized protein</fullName>
    </submittedName>
</protein>
<organism evidence="2 3">
    <name type="scientific">Brassica campestris</name>
    <name type="common">Field mustard</name>
    <dbReference type="NCBI Taxonomy" id="3711"/>
    <lineage>
        <taxon>Eukaryota</taxon>
        <taxon>Viridiplantae</taxon>
        <taxon>Streptophyta</taxon>
        <taxon>Embryophyta</taxon>
        <taxon>Tracheophyta</taxon>
        <taxon>Spermatophyta</taxon>
        <taxon>Magnoliopsida</taxon>
        <taxon>eudicotyledons</taxon>
        <taxon>Gunneridae</taxon>
        <taxon>Pentapetalae</taxon>
        <taxon>rosids</taxon>
        <taxon>malvids</taxon>
        <taxon>Brassicales</taxon>
        <taxon>Brassicaceae</taxon>
        <taxon>Brassiceae</taxon>
        <taxon>Brassica</taxon>
    </lineage>
</organism>
<name>A0A8D9LZL0_BRACM</name>
<dbReference type="Proteomes" id="UP000694005">
    <property type="component" value="Chromosome A02"/>
</dbReference>
<proteinExistence type="predicted"/>
<reference evidence="2 3" key="1">
    <citation type="submission" date="2021-07" db="EMBL/GenBank/DDBJ databases">
        <authorList>
            <consortium name="Genoscope - CEA"/>
            <person name="William W."/>
        </authorList>
    </citation>
    <scope>NUCLEOTIDE SEQUENCE [LARGE SCALE GENOMIC DNA]</scope>
</reference>
<feature type="non-terminal residue" evidence="2">
    <location>
        <position position="1"/>
    </location>
</feature>
<dbReference type="Gene3D" id="1.25.40.10">
    <property type="entry name" value="Tetratricopeptide repeat domain"/>
    <property type="match status" value="1"/>
</dbReference>
<sequence length="305" mass="33722">IKSRAFVPRINLKNLRTRHRKKNMLLRSASTPLLNSLVHVSTPKESPIETIESVQRPRSLTLSSPSFCCYSPMSIHSSDETARRVKRTASESDLRHLTTTKPPSSKFLNSAALMEDVEEGIGFGLIRTSSYDGGLAFWTLEEETEFSGGGGGGFDLGGGNGGSDGDDSTDVHYRKMIEANPGNGMFLGNYAKFLKEVRKDYLRAEEYCGRAILVNPNDGNVLAMYAELVWMIHKDSSRAESYFNQAVAAAPDDCYVQASYARFLWDADEEEGGEGEKEERHEDELVTQASRMSFFSGLSPITAMS</sequence>
<feature type="compositionally biased region" description="Basic and acidic residues" evidence="1">
    <location>
        <begin position="79"/>
        <end position="96"/>
    </location>
</feature>
<dbReference type="EMBL" id="LS974618">
    <property type="protein sequence ID" value="CAG7891985.1"/>
    <property type="molecule type" value="Genomic_DNA"/>
</dbReference>
<evidence type="ECO:0000313" key="2">
    <source>
        <dbReference type="EMBL" id="CAG7891985.1"/>
    </source>
</evidence>
<gene>
    <name evidence="2" type="ORF">BRAPAZ1V2_A02P09370.2</name>
</gene>
<dbReference type="Gramene" id="A02p09370.2_BraZ1">
    <property type="protein sequence ID" value="A02p09370.2_BraZ1.CDS"/>
    <property type="gene ID" value="A02g09370.2_BraZ1"/>
</dbReference>
<dbReference type="AlphaFoldDB" id="A0A8D9LZL0"/>
<dbReference type="SUPFAM" id="SSF48452">
    <property type="entry name" value="TPR-like"/>
    <property type="match status" value="1"/>
</dbReference>
<feature type="region of interest" description="Disordered" evidence="1">
    <location>
        <begin position="79"/>
        <end position="102"/>
    </location>
</feature>
<dbReference type="InterPro" id="IPR011990">
    <property type="entry name" value="TPR-like_helical_dom_sf"/>
</dbReference>
<accession>A0A8D9LZL0</accession>
<evidence type="ECO:0000256" key="1">
    <source>
        <dbReference type="SAM" id="MobiDB-lite"/>
    </source>
</evidence>
<dbReference type="PANTHER" id="PTHR26312">
    <property type="entry name" value="TETRATRICOPEPTIDE REPEAT PROTEIN 5"/>
    <property type="match status" value="1"/>
</dbReference>
<dbReference type="PANTHER" id="PTHR26312:SF164">
    <property type="entry name" value="(RAPE) HYPOTHETICAL PROTEIN"/>
    <property type="match status" value="1"/>
</dbReference>